<protein>
    <submittedName>
        <fullName evidence="1">GL26937</fullName>
    </submittedName>
</protein>
<dbReference type="EMBL" id="CH479281">
    <property type="protein sequence ID" value="EDW25227.1"/>
    <property type="molecule type" value="Genomic_DNA"/>
</dbReference>
<dbReference type="HOGENOM" id="CLU_1817794_0_0_1"/>
<dbReference type="Proteomes" id="UP000008744">
    <property type="component" value="Unassembled WGS sequence"/>
</dbReference>
<organism evidence="2">
    <name type="scientific">Drosophila persimilis</name>
    <name type="common">Fruit fly</name>
    <dbReference type="NCBI Taxonomy" id="7234"/>
    <lineage>
        <taxon>Eukaryota</taxon>
        <taxon>Metazoa</taxon>
        <taxon>Ecdysozoa</taxon>
        <taxon>Arthropoda</taxon>
        <taxon>Hexapoda</taxon>
        <taxon>Insecta</taxon>
        <taxon>Pterygota</taxon>
        <taxon>Neoptera</taxon>
        <taxon>Endopterygota</taxon>
        <taxon>Diptera</taxon>
        <taxon>Brachycera</taxon>
        <taxon>Muscomorpha</taxon>
        <taxon>Ephydroidea</taxon>
        <taxon>Drosophilidae</taxon>
        <taxon>Drosophila</taxon>
        <taxon>Sophophora</taxon>
    </lineage>
</organism>
<evidence type="ECO:0000313" key="1">
    <source>
        <dbReference type="EMBL" id="EDW25227.1"/>
    </source>
</evidence>
<gene>
    <name evidence="1" type="primary">Dper\GL26937</name>
    <name evidence="1" type="ORF">Dper_GL26937</name>
</gene>
<accession>B4HC81</accession>
<reference evidence="1 2" key="1">
    <citation type="journal article" date="2007" name="Nature">
        <title>Evolution of genes and genomes on the Drosophila phylogeny.</title>
        <authorList>
            <consortium name="Drosophila 12 Genomes Consortium"/>
            <person name="Clark A.G."/>
            <person name="Eisen M.B."/>
            <person name="Smith D.R."/>
            <person name="Bergman C.M."/>
            <person name="Oliver B."/>
            <person name="Markow T.A."/>
            <person name="Kaufman T.C."/>
            <person name="Kellis M."/>
            <person name="Gelbart W."/>
            <person name="Iyer V.N."/>
            <person name="Pollard D.A."/>
            <person name="Sackton T.B."/>
            <person name="Larracuente A.M."/>
            <person name="Singh N.D."/>
            <person name="Abad J.P."/>
            <person name="Abt D.N."/>
            <person name="Adryan B."/>
            <person name="Aguade M."/>
            <person name="Akashi H."/>
            <person name="Anderson W.W."/>
            <person name="Aquadro C.F."/>
            <person name="Ardell D.H."/>
            <person name="Arguello R."/>
            <person name="Artieri C.G."/>
            <person name="Barbash D.A."/>
            <person name="Barker D."/>
            <person name="Barsanti P."/>
            <person name="Batterham P."/>
            <person name="Batzoglou S."/>
            <person name="Begun D."/>
            <person name="Bhutkar A."/>
            <person name="Blanco E."/>
            <person name="Bosak S.A."/>
            <person name="Bradley R.K."/>
            <person name="Brand A.D."/>
            <person name="Brent M.R."/>
            <person name="Brooks A.N."/>
            <person name="Brown R.H."/>
            <person name="Butlin R.K."/>
            <person name="Caggese C."/>
            <person name="Calvi B.R."/>
            <person name="Bernardo de Carvalho A."/>
            <person name="Caspi A."/>
            <person name="Castrezana S."/>
            <person name="Celniker S.E."/>
            <person name="Chang J.L."/>
            <person name="Chapple C."/>
            <person name="Chatterji S."/>
            <person name="Chinwalla A."/>
            <person name="Civetta A."/>
            <person name="Clifton S.W."/>
            <person name="Comeron J.M."/>
            <person name="Costello J.C."/>
            <person name="Coyne J.A."/>
            <person name="Daub J."/>
            <person name="David R.G."/>
            <person name="Delcher A.L."/>
            <person name="Delehaunty K."/>
            <person name="Do C.B."/>
            <person name="Ebling H."/>
            <person name="Edwards K."/>
            <person name="Eickbush T."/>
            <person name="Evans J.D."/>
            <person name="Filipski A."/>
            <person name="Findeiss S."/>
            <person name="Freyhult E."/>
            <person name="Fulton L."/>
            <person name="Fulton R."/>
            <person name="Garcia A.C."/>
            <person name="Gardiner A."/>
            <person name="Garfield D.A."/>
            <person name="Garvin B.E."/>
            <person name="Gibson G."/>
            <person name="Gilbert D."/>
            <person name="Gnerre S."/>
            <person name="Godfrey J."/>
            <person name="Good R."/>
            <person name="Gotea V."/>
            <person name="Gravely B."/>
            <person name="Greenberg A.J."/>
            <person name="Griffiths-Jones S."/>
            <person name="Gross S."/>
            <person name="Guigo R."/>
            <person name="Gustafson E.A."/>
            <person name="Haerty W."/>
            <person name="Hahn M.W."/>
            <person name="Halligan D.L."/>
            <person name="Halpern A.L."/>
            <person name="Halter G.M."/>
            <person name="Han M.V."/>
            <person name="Heger A."/>
            <person name="Hillier L."/>
            <person name="Hinrichs A.S."/>
            <person name="Holmes I."/>
            <person name="Hoskins R.A."/>
            <person name="Hubisz M.J."/>
            <person name="Hultmark D."/>
            <person name="Huntley M.A."/>
            <person name="Jaffe D.B."/>
            <person name="Jagadeeshan S."/>
            <person name="Jeck W.R."/>
            <person name="Johnson J."/>
            <person name="Jones C.D."/>
            <person name="Jordan W.C."/>
            <person name="Karpen G.H."/>
            <person name="Kataoka E."/>
            <person name="Keightley P.D."/>
            <person name="Kheradpour P."/>
            <person name="Kirkness E.F."/>
            <person name="Koerich L.B."/>
            <person name="Kristiansen K."/>
            <person name="Kudrna D."/>
            <person name="Kulathinal R.J."/>
            <person name="Kumar S."/>
            <person name="Kwok R."/>
            <person name="Lander E."/>
            <person name="Langley C.H."/>
            <person name="Lapoint R."/>
            <person name="Lazzaro B.P."/>
            <person name="Lee S.J."/>
            <person name="Levesque L."/>
            <person name="Li R."/>
            <person name="Lin C.F."/>
            <person name="Lin M.F."/>
            <person name="Lindblad-Toh K."/>
            <person name="Llopart A."/>
            <person name="Long M."/>
            <person name="Low L."/>
            <person name="Lozovsky E."/>
            <person name="Lu J."/>
            <person name="Luo M."/>
            <person name="Machado C.A."/>
            <person name="Makalowski W."/>
            <person name="Marzo M."/>
            <person name="Matsuda M."/>
            <person name="Matzkin L."/>
            <person name="McAllister B."/>
            <person name="McBride C.S."/>
            <person name="McKernan B."/>
            <person name="McKernan K."/>
            <person name="Mendez-Lago M."/>
            <person name="Minx P."/>
            <person name="Mollenhauer M.U."/>
            <person name="Montooth K."/>
            <person name="Mount S.M."/>
            <person name="Mu X."/>
            <person name="Myers E."/>
            <person name="Negre B."/>
            <person name="Newfeld S."/>
            <person name="Nielsen R."/>
            <person name="Noor M.A."/>
            <person name="O'Grady P."/>
            <person name="Pachter L."/>
            <person name="Papaceit M."/>
            <person name="Parisi M.J."/>
            <person name="Parisi M."/>
            <person name="Parts L."/>
            <person name="Pedersen J.S."/>
            <person name="Pesole G."/>
            <person name="Phillippy A.M."/>
            <person name="Ponting C.P."/>
            <person name="Pop M."/>
            <person name="Porcelli D."/>
            <person name="Powell J.R."/>
            <person name="Prohaska S."/>
            <person name="Pruitt K."/>
            <person name="Puig M."/>
            <person name="Quesneville H."/>
            <person name="Ram K.R."/>
            <person name="Rand D."/>
            <person name="Rasmussen M.D."/>
            <person name="Reed L.K."/>
            <person name="Reenan R."/>
            <person name="Reily A."/>
            <person name="Remington K.A."/>
            <person name="Rieger T.T."/>
            <person name="Ritchie M.G."/>
            <person name="Robin C."/>
            <person name="Rogers Y.H."/>
            <person name="Rohde C."/>
            <person name="Rozas J."/>
            <person name="Rubenfield M.J."/>
            <person name="Ruiz A."/>
            <person name="Russo S."/>
            <person name="Salzberg S.L."/>
            <person name="Sanchez-Gracia A."/>
            <person name="Saranga D.J."/>
            <person name="Sato H."/>
            <person name="Schaeffer S.W."/>
            <person name="Schatz M.C."/>
            <person name="Schlenke T."/>
            <person name="Schwartz R."/>
            <person name="Segarra C."/>
            <person name="Singh R.S."/>
            <person name="Sirot L."/>
            <person name="Sirota M."/>
            <person name="Sisneros N.B."/>
            <person name="Smith C.D."/>
            <person name="Smith T.F."/>
            <person name="Spieth J."/>
            <person name="Stage D.E."/>
            <person name="Stark A."/>
            <person name="Stephan W."/>
            <person name="Strausberg R.L."/>
            <person name="Strempel S."/>
            <person name="Sturgill D."/>
            <person name="Sutton G."/>
            <person name="Sutton G.G."/>
            <person name="Tao W."/>
            <person name="Teichmann S."/>
            <person name="Tobari Y.N."/>
            <person name="Tomimura Y."/>
            <person name="Tsolas J.M."/>
            <person name="Valente V.L."/>
            <person name="Venter E."/>
            <person name="Venter J.C."/>
            <person name="Vicario S."/>
            <person name="Vieira F.G."/>
            <person name="Vilella A.J."/>
            <person name="Villasante A."/>
            <person name="Walenz B."/>
            <person name="Wang J."/>
            <person name="Wasserman M."/>
            <person name="Watts T."/>
            <person name="Wilson D."/>
            <person name="Wilson R.K."/>
            <person name="Wing R.A."/>
            <person name="Wolfner M.F."/>
            <person name="Wong A."/>
            <person name="Wong G.K."/>
            <person name="Wu C.I."/>
            <person name="Wu G."/>
            <person name="Yamamoto D."/>
            <person name="Yang H.P."/>
            <person name="Yang S.P."/>
            <person name="Yorke J.A."/>
            <person name="Yoshida K."/>
            <person name="Zdobnov E."/>
            <person name="Zhang P."/>
            <person name="Zhang Y."/>
            <person name="Zimin A.V."/>
            <person name="Baldwin J."/>
            <person name="Abdouelleil A."/>
            <person name="Abdulkadir J."/>
            <person name="Abebe A."/>
            <person name="Abera B."/>
            <person name="Abreu J."/>
            <person name="Acer S.C."/>
            <person name="Aftuck L."/>
            <person name="Alexander A."/>
            <person name="An P."/>
            <person name="Anderson E."/>
            <person name="Anderson S."/>
            <person name="Arachi H."/>
            <person name="Azer M."/>
            <person name="Bachantsang P."/>
            <person name="Barry A."/>
            <person name="Bayul T."/>
            <person name="Berlin A."/>
            <person name="Bessette D."/>
            <person name="Bloom T."/>
            <person name="Blye J."/>
            <person name="Boguslavskiy L."/>
            <person name="Bonnet C."/>
            <person name="Boukhgalter B."/>
            <person name="Bourzgui I."/>
            <person name="Brown A."/>
            <person name="Cahill P."/>
            <person name="Channer S."/>
            <person name="Cheshatsang Y."/>
            <person name="Chuda L."/>
            <person name="Citroen M."/>
            <person name="Collymore A."/>
            <person name="Cooke P."/>
            <person name="Costello M."/>
            <person name="D'Aco K."/>
            <person name="Daza R."/>
            <person name="De Haan G."/>
            <person name="DeGray S."/>
            <person name="DeMaso C."/>
            <person name="Dhargay N."/>
            <person name="Dooley K."/>
            <person name="Dooley E."/>
            <person name="Doricent M."/>
            <person name="Dorje P."/>
            <person name="Dorjee K."/>
            <person name="Dupes A."/>
            <person name="Elong R."/>
            <person name="Falk J."/>
            <person name="Farina A."/>
            <person name="Faro S."/>
            <person name="Ferguson D."/>
            <person name="Fisher S."/>
            <person name="Foley C.D."/>
            <person name="Franke A."/>
            <person name="Friedrich D."/>
            <person name="Gadbois L."/>
            <person name="Gearin G."/>
            <person name="Gearin C.R."/>
            <person name="Giannoukos G."/>
            <person name="Goode T."/>
            <person name="Graham J."/>
            <person name="Grandbois E."/>
            <person name="Grewal S."/>
            <person name="Gyaltsen K."/>
            <person name="Hafez N."/>
            <person name="Hagos B."/>
            <person name="Hall J."/>
            <person name="Henson C."/>
            <person name="Hollinger A."/>
            <person name="Honan T."/>
            <person name="Huard M.D."/>
            <person name="Hughes L."/>
            <person name="Hurhula B."/>
            <person name="Husby M.E."/>
            <person name="Kamat A."/>
            <person name="Kanga B."/>
            <person name="Kashin S."/>
            <person name="Khazanovich D."/>
            <person name="Kisner P."/>
            <person name="Lance K."/>
            <person name="Lara M."/>
            <person name="Lee W."/>
            <person name="Lennon N."/>
            <person name="Letendre F."/>
            <person name="LeVine R."/>
            <person name="Lipovsky A."/>
            <person name="Liu X."/>
            <person name="Liu J."/>
            <person name="Liu S."/>
            <person name="Lokyitsang T."/>
            <person name="Lokyitsang Y."/>
            <person name="Lubonja R."/>
            <person name="Lui A."/>
            <person name="MacDonald P."/>
            <person name="Magnisalis V."/>
            <person name="Maru K."/>
            <person name="Matthews C."/>
            <person name="McCusker W."/>
            <person name="McDonough S."/>
            <person name="Mehta T."/>
            <person name="Meldrim J."/>
            <person name="Meneus L."/>
            <person name="Mihai O."/>
            <person name="Mihalev A."/>
            <person name="Mihova T."/>
            <person name="Mittelman R."/>
            <person name="Mlenga V."/>
            <person name="Montmayeur A."/>
            <person name="Mulrain L."/>
            <person name="Navidi A."/>
            <person name="Naylor J."/>
            <person name="Negash T."/>
            <person name="Nguyen T."/>
            <person name="Nguyen N."/>
            <person name="Nicol R."/>
            <person name="Norbu C."/>
            <person name="Norbu N."/>
            <person name="Novod N."/>
            <person name="O'Neill B."/>
            <person name="Osman S."/>
            <person name="Markiewicz E."/>
            <person name="Oyono O.L."/>
            <person name="Patti C."/>
            <person name="Phunkhang P."/>
            <person name="Pierre F."/>
            <person name="Priest M."/>
            <person name="Raghuraman S."/>
            <person name="Rege F."/>
            <person name="Reyes R."/>
            <person name="Rise C."/>
            <person name="Rogov P."/>
            <person name="Ross K."/>
            <person name="Ryan E."/>
            <person name="Settipalli S."/>
            <person name="Shea T."/>
            <person name="Sherpa N."/>
            <person name="Shi L."/>
            <person name="Shih D."/>
            <person name="Sparrow T."/>
            <person name="Spaulding J."/>
            <person name="Stalker J."/>
            <person name="Stange-Thomann N."/>
            <person name="Stavropoulos S."/>
            <person name="Stone C."/>
            <person name="Strader C."/>
            <person name="Tesfaye S."/>
            <person name="Thomson T."/>
            <person name="Thoulutsang Y."/>
            <person name="Thoulutsang D."/>
            <person name="Topham K."/>
            <person name="Topping I."/>
            <person name="Tsamla T."/>
            <person name="Vassiliev H."/>
            <person name="Vo A."/>
            <person name="Wangchuk T."/>
            <person name="Wangdi T."/>
            <person name="Weiand M."/>
            <person name="Wilkinson J."/>
            <person name="Wilson A."/>
            <person name="Yadav S."/>
            <person name="Young G."/>
            <person name="Yu Q."/>
            <person name="Zembek L."/>
            <person name="Zhong D."/>
            <person name="Zimmer A."/>
            <person name="Zwirko Z."/>
            <person name="Jaffe D.B."/>
            <person name="Alvarez P."/>
            <person name="Brockman W."/>
            <person name="Butler J."/>
            <person name="Chin C."/>
            <person name="Gnerre S."/>
            <person name="Grabherr M."/>
            <person name="Kleber M."/>
            <person name="Mauceli E."/>
            <person name="MacCallum I."/>
        </authorList>
    </citation>
    <scope>NUCLEOTIDE SEQUENCE [LARGE SCALE GENOMIC DNA]</scope>
    <source>
        <strain evidence="2">MSH-3 / Tucson 14011-0111.49</strain>
    </source>
</reference>
<dbReference type="AlphaFoldDB" id="B4HC81"/>
<keyword evidence="2" id="KW-1185">Reference proteome</keyword>
<proteinExistence type="predicted"/>
<evidence type="ECO:0000313" key="2">
    <source>
        <dbReference type="Proteomes" id="UP000008744"/>
    </source>
</evidence>
<sequence length="142" mass="16131">MLRAVETAEKGLSSTWACTSSFKEHLEFTKTGVTPGALSRMLLSTRGPKQATRKLLTSVVTSQMLYAAPVWAKPRRKHGQVDFYLTQALSGWLLPRLPQALRPRDRELVPLVWHMHRAAADYTSGVTRTLKSLERRRKEQTE</sequence>
<name>B4HC81_DROPE</name>